<dbReference type="Pfam" id="PF08546">
    <property type="entry name" value="ApbA_C"/>
    <property type="match status" value="1"/>
</dbReference>
<reference evidence="2 3" key="1">
    <citation type="submission" date="2013-11" db="EMBL/GenBank/DDBJ databases">
        <title>Complete genome sequence of Clostridum sp. M2/40.</title>
        <authorList>
            <person name="Wibberg D."/>
            <person name="Puehler A."/>
            <person name="Schlueter A."/>
        </authorList>
    </citation>
    <scope>NUCLEOTIDE SEQUENCE [LARGE SCALE GENOMIC DNA]</scope>
    <source>
        <strain evidence="3">M2/40</strain>
    </source>
</reference>
<dbReference type="EMBL" id="HG917869">
    <property type="protein sequence ID" value="CDM70278.1"/>
    <property type="molecule type" value="Genomic_DNA"/>
</dbReference>
<dbReference type="PATRIC" id="fig|1216932.3.peg.3130"/>
<dbReference type="KEGG" id="clt:CM240_3161"/>
<organism evidence="2 3">
    <name type="scientific">Clostridium bornimense</name>
    <dbReference type="NCBI Taxonomy" id="1216932"/>
    <lineage>
        <taxon>Bacteria</taxon>
        <taxon>Bacillati</taxon>
        <taxon>Bacillota</taxon>
        <taxon>Clostridia</taxon>
        <taxon>Eubacteriales</taxon>
        <taxon>Clostridiaceae</taxon>
        <taxon>Clostridium</taxon>
    </lineage>
</organism>
<keyword evidence="3" id="KW-1185">Reference proteome</keyword>
<dbReference type="InterPro" id="IPR013752">
    <property type="entry name" value="KPA_reductase"/>
</dbReference>
<dbReference type="Gene3D" id="1.10.1040.10">
    <property type="entry name" value="N-(1-d-carboxylethyl)-l-norvaline Dehydrogenase, domain 2"/>
    <property type="match status" value="1"/>
</dbReference>
<feature type="domain" description="Ketopantoate reductase C-terminal" evidence="1">
    <location>
        <begin position="6"/>
        <end position="101"/>
    </location>
</feature>
<gene>
    <name evidence="2" type="ORF">CM240_3161</name>
</gene>
<evidence type="ECO:0000313" key="3">
    <source>
        <dbReference type="Proteomes" id="UP000019426"/>
    </source>
</evidence>
<dbReference type="InterPro" id="IPR013328">
    <property type="entry name" value="6PGD_dom2"/>
</dbReference>
<dbReference type="AlphaFoldDB" id="W6S0J5"/>
<dbReference type="STRING" id="1216932.CM240_3161"/>
<name>W6S0J5_9CLOT</name>
<evidence type="ECO:0000259" key="1">
    <source>
        <dbReference type="Pfam" id="PF08546"/>
    </source>
</evidence>
<dbReference type="Proteomes" id="UP000019426">
    <property type="component" value="Chromosome M2/40_rep2"/>
</dbReference>
<evidence type="ECO:0000313" key="2">
    <source>
        <dbReference type="EMBL" id="CDM70278.1"/>
    </source>
</evidence>
<accession>W6S0J5</accession>
<protein>
    <recommendedName>
        <fullName evidence="1">Ketopantoate reductase C-terminal domain-containing protein</fullName>
    </recommendedName>
</protein>
<sequence length="103" mass="12097">MVILVANSKAFYEDKELSNKVLSIMKVIKKVSLKKNIGLSEDIVSISYNKAKNFPYDTRTSFQRDYESKKGKDERDIFGKSLIEMAERYKIDYKVVDEIYRKL</sequence>
<dbReference type="HOGENOM" id="CLU_2258814_0_0_9"/>
<proteinExistence type="predicted"/>